<dbReference type="EMBL" id="JAHQCS010000163">
    <property type="protein sequence ID" value="MBU9714113.1"/>
    <property type="molecule type" value="Genomic_DNA"/>
</dbReference>
<name>A0ABS6JP82_9BACI</name>
<comment type="caution">
    <text evidence="1">The sequence shown here is derived from an EMBL/GenBank/DDBJ whole genome shotgun (WGS) entry which is preliminary data.</text>
</comment>
<gene>
    <name evidence="1" type="ORF">KS419_20465</name>
</gene>
<evidence type="ECO:0000313" key="1">
    <source>
        <dbReference type="EMBL" id="MBU9714113.1"/>
    </source>
</evidence>
<organism evidence="1 2">
    <name type="scientific">Evansella tamaricis</name>
    <dbReference type="NCBI Taxonomy" id="2069301"/>
    <lineage>
        <taxon>Bacteria</taxon>
        <taxon>Bacillati</taxon>
        <taxon>Bacillota</taxon>
        <taxon>Bacilli</taxon>
        <taxon>Bacillales</taxon>
        <taxon>Bacillaceae</taxon>
        <taxon>Evansella</taxon>
    </lineage>
</organism>
<keyword evidence="1" id="KW-0547">Nucleotide-binding</keyword>
<keyword evidence="2" id="KW-1185">Reference proteome</keyword>
<accession>A0ABS6JP82</accession>
<dbReference type="RefSeq" id="WP_217068442.1">
    <property type="nucleotide sequence ID" value="NZ_JAHQCS010000163.1"/>
</dbReference>
<dbReference type="Pfam" id="PF13589">
    <property type="entry name" value="HATPase_c_3"/>
    <property type="match status" value="1"/>
</dbReference>
<sequence>MKTELVKPVVSNFIKSLRDIGYSFEVAVADVLDNSITAKAKNIQIACIPQPKTVFSLLDDGTGMSNGELIDAMRLATNDPDTTRENTDLGRFGLGLKTASFSQCTDLTVISKKNGRVFIKQWDLEYISTQNEWLLITPDLKKYESVPLYAEFNKQESGTLVIWQDIDTFTEAAIPNKVEILRNHLSLVFHCFLEGIVPGKKALRISVNGLQLEPFNPFNPKHIATQQLTPEKIKYKDSEIVVQPYILPHHSKLSQQEFEKYATKDGYTKSQGFYLYRAHRLLIYGTWWGMHRANDAHKLVRIKIDIPNNQDSAWGIDIKKSFANPDSELKKDLKRVIQQVTVKGSRPYTGRGKKIEDKSTTRFWELLADNKEIKFAINRLHPIIKSLENTLDEDQRHMLNVILMGVEGYLPLDAIVAQLNTNPMKVKQDSLIDEVQIKALVENWRASGISEEFIKDLLRTEVYKNREEYFEYANNGRS</sequence>
<proteinExistence type="predicted"/>
<protein>
    <submittedName>
        <fullName evidence="1">ATP-binding protein</fullName>
    </submittedName>
</protein>
<evidence type="ECO:0000313" key="2">
    <source>
        <dbReference type="Proteomes" id="UP000784880"/>
    </source>
</evidence>
<keyword evidence="1" id="KW-0067">ATP-binding</keyword>
<reference evidence="1 2" key="1">
    <citation type="submission" date="2021-06" db="EMBL/GenBank/DDBJ databases">
        <title>Bacillus sp. RD4P76, an endophyte from a halophyte.</title>
        <authorList>
            <person name="Sun J.-Q."/>
        </authorList>
    </citation>
    <scope>NUCLEOTIDE SEQUENCE [LARGE SCALE GENOMIC DNA]</scope>
    <source>
        <strain evidence="1 2">CGMCC 1.15917</strain>
    </source>
</reference>
<dbReference type="GO" id="GO:0005524">
    <property type="term" value="F:ATP binding"/>
    <property type="evidence" value="ECO:0007669"/>
    <property type="project" value="UniProtKB-KW"/>
</dbReference>
<dbReference type="Proteomes" id="UP000784880">
    <property type="component" value="Unassembled WGS sequence"/>
</dbReference>